<dbReference type="EMBL" id="CAJOBA010051261">
    <property type="protein sequence ID" value="CAF4242831.1"/>
    <property type="molecule type" value="Genomic_DNA"/>
</dbReference>
<evidence type="ECO:0000313" key="1">
    <source>
        <dbReference type="EMBL" id="CAF4242831.1"/>
    </source>
</evidence>
<dbReference type="Proteomes" id="UP000682733">
    <property type="component" value="Unassembled WGS sequence"/>
</dbReference>
<dbReference type="AlphaFoldDB" id="A0A8S2SUQ0"/>
<comment type="caution">
    <text evidence="1">The sequence shown here is derived from an EMBL/GenBank/DDBJ whole genome shotgun (WGS) entry which is preliminary data.</text>
</comment>
<feature type="non-terminal residue" evidence="1">
    <location>
        <position position="17"/>
    </location>
</feature>
<protein>
    <submittedName>
        <fullName evidence="1">Uncharacterized protein</fullName>
    </submittedName>
</protein>
<sequence>MLSTWTRRSSTVRGQVQ</sequence>
<reference evidence="1" key="1">
    <citation type="submission" date="2021-02" db="EMBL/GenBank/DDBJ databases">
        <authorList>
            <person name="Nowell W R."/>
        </authorList>
    </citation>
    <scope>NUCLEOTIDE SEQUENCE</scope>
</reference>
<proteinExistence type="predicted"/>
<gene>
    <name evidence="1" type="ORF">TMI583_LOCUS35629</name>
</gene>
<accession>A0A8S2SUQ0</accession>
<evidence type="ECO:0000313" key="2">
    <source>
        <dbReference type="Proteomes" id="UP000682733"/>
    </source>
</evidence>
<organism evidence="1 2">
    <name type="scientific">Didymodactylos carnosus</name>
    <dbReference type="NCBI Taxonomy" id="1234261"/>
    <lineage>
        <taxon>Eukaryota</taxon>
        <taxon>Metazoa</taxon>
        <taxon>Spiralia</taxon>
        <taxon>Gnathifera</taxon>
        <taxon>Rotifera</taxon>
        <taxon>Eurotatoria</taxon>
        <taxon>Bdelloidea</taxon>
        <taxon>Philodinida</taxon>
        <taxon>Philodinidae</taxon>
        <taxon>Didymodactylos</taxon>
    </lineage>
</organism>
<name>A0A8S2SUQ0_9BILA</name>